<keyword evidence="4" id="KW-0238">DNA-binding</keyword>
<feature type="region of interest" description="Disordered" evidence="6">
    <location>
        <begin position="386"/>
        <end position="438"/>
    </location>
</feature>
<dbReference type="GO" id="GO:0008270">
    <property type="term" value="F:zinc ion binding"/>
    <property type="evidence" value="ECO:0007669"/>
    <property type="project" value="UniProtKB-KW"/>
</dbReference>
<comment type="caution">
    <text evidence="8">The sequence shown here is derived from an EMBL/GenBank/DDBJ whole genome shotgun (WGS) entry which is preliminary data.</text>
</comment>
<dbReference type="EMBL" id="JANAVB010007399">
    <property type="protein sequence ID" value="KAJ6842900.1"/>
    <property type="molecule type" value="Genomic_DNA"/>
</dbReference>
<dbReference type="GO" id="GO:0003677">
    <property type="term" value="F:DNA binding"/>
    <property type="evidence" value="ECO:0007669"/>
    <property type="project" value="UniProtKB-KW"/>
</dbReference>
<dbReference type="SMART" id="SM00356">
    <property type="entry name" value="ZnF_C3H1"/>
    <property type="match status" value="5"/>
</dbReference>
<dbReference type="GO" id="GO:0003729">
    <property type="term" value="F:mRNA binding"/>
    <property type="evidence" value="ECO:0007669"/>
    <property type="project" value="UniProtKB-ARBA"/>
</dbReference>
<feature type="region of interest" description="Disordered" evidence="6">
    <location>
        <begin position="1"/>
        <end position="66"/>
    </location>
</feature>
<feature type="zinc finger region" description="C3H1-type" evidence="5">
    <location>
        <begin position="360"/>
        <end position="388"/>
    </location>
</feature>
<feature type="zinc finger region" description="C3H1-type" evidence="5">
    <location>
        <begin position="172"/>
        <end position="200"/>
    </location>
</feature>
<feature type="domain" description="C3H1-type" evidence="7">
    <location>
        <begin position="360"/>
        <end position="388"/>
    </location>
</feature>
<sequence>MEEEKMGPPPSSNVKTLTPELETLTLSPSPNVLAESPEPEFPKEEPKPEEEVEADSSPEEKEKGDAFPCPLRPVGHDCAYYVRTGACRYGLNCKFNHPPGRTKDKSKFKKWDEPGQIAAKEKEKYAFSEIKGKTFCKYYLTPGGCKYGYECNYVHQEKTEEVELNFLGLPLRPREKKCMYYMRTGGCKYSTNCRYHHPGPTAVGQQVSLSGYQNGGSPQQLVFPAEMPVPSWPLQGTQNEPITCLSAPQHFVPGYYVLPHPSHQWNCYQVPVNLSYPTGTHMQHPSLASNIEYASGKASGPTPRKVQNSEYPERPGQPECHFFMKTGTCKFKGACKFHHPKSRVPISPGVVFNPVGLPLRPDQTVCTHYSRHGICKYGQSCRYNHPTDSRPAASPLAPITSSQNDSQDGSLQPHSWGLKQKVVAPNQTSNQRGDSSDG</sequence>
<keyword evidence="3 5" id="KW-0862">Zinc</keyword>
<dbReference type="AlphaFoldDB" id="A0AAX6HPH3"/>
<dbReference type="Proteomes" id="UP001140949">
    <property type="component" value="Unassembled WGS sequence"/>
</dbReference>
<evidence type="ECO:0000256" key="3">
    <source>
        <dbReference type="ARBA" id="ARBA00022833"/>
    </source>
</evidence>
<feature type="domain" description="C3H1-type" evidence="7">
    <location>
        <begin position="172"/>
        <end position="200"/>
    </location>
</feature>
<dbReference type="PROSITE" id="PS50103">
    <property type="entry name" value="ZF_C3H1"/>
    <property type="match status" value="5"/>
</dbReference>
<dbReference type="Pfam" id="PF00642">
    <property type="entry name" value="zf-CCCH"/>
    <property type="match status" value="4"/>
</dbReference>
<dbReference type="PANTHER" id="PTHR12506">
    <property type="entry name" value="PROTEIN PHOSPHATASE RELATED"/>
    <property type="match status" value="1"/>
</dbReference>
<feature type="compositionally biased region" description="Polar residues" evidence="6">
    <location>
        <begin position="425"/>
        <end position="438"/>
    </location>
</feature>
<evidence type="ECO:0000256" key="1">
    <source>
        <dbReference type="ARBA" id="ARBA00022723"/>
    </source>
</evidence>
<organism evidence="8 9">
    <name type="scientific">Iris pallida</name>
    <name type="common">Sweet iris</name>
    <dbReference type="NCBI Taxonomy" id="29817"/>
    <lineage>
        <taxon>Eukaryota</taxon>
        <taxon>Viridiplantae</taxon>
        <taxon>Streptophyta</taxon>
        <taxon>Embryophyta</taxon>
        <taxon>Tracheophyta</taxon>
        <taxon>Spermatophyta</taxon>
        <taxon>Magnoliopsida</taxon>
        <taxon>Liliopsida</taxon>
        <taxon>Asparagales</taxon>
        <taxon>Iridaceae</taxon>
        <taxon>Iridoideae</taxon>
        <taxon>Irideae</taxon>
        <taxon>Iris</taxon>
    </lineage>
</organism>
<evidence type="ECO:0000256" key="6">
    <source>
        <dbReference type="SAM" id="MobiDB-lite"/>
    </source>
</evidence>
<dbReference type="InterPro" id="IPR000571">
    <property type="entry name" value="Znf_CCCH"/>
</dbReference>
<feature type="zinc finger region" description="C3H1-type" evidence="5">
    <location>
        <begin position="77"/>
        <end position="100"/>
    </location>
</feature>
<dbReference type="Pfam" id="PF14608">
    <property type="entry name" value="zf-CCCH_2"/>
    <property type="match status" value="1"/>
</dbReference>
<evidence type="ECO:0000256" key="2">
    <source>
        <dbReference type="ARBA" id="ARBA00022771"/>
    </source>
</evidence>
<evidence type="ECO:0000313" key="8">
    <source>
        <dbReference type="EMBL" id="KAJ6842900.1"/>
    </source>
</evidence>
<reference evidence="8" key="1">
    <citation type="journal article" date="2023" name="GigaByte">
        <title>Genome assembly of the bearded iris, Iris pallida Lam.</title>
        <authorList>
            <person name="Bruccoleri R.E."/>
            <person name="Oakeley E.J."/>
            <person name="Faust A.M.E."/>
            <person name="Altorfer M."/>
            <person name="Dessus-Babus S."/>
            <person name="Burckhardt D."/>
            <person name="Oertli M."/>
            <person name="Naumann U."/>
            <person name="Petersen F."/>
            <person name="Wong J."/>
        </authorList>
    </citation>
    <scope>NUCLEOTIDE SEQUENCE</scope>
    <source>
        <strain evidence="8">GSM-AAB239-AS_SAM_17_03QT</strain>
    </source>
</reference>
<keyword evidence="9" id="KW-1185">Reference proteome</keyword>
<protein>
    <submittedName>
        <fullName evidence="8">Zinc finger CCCH domain-containing protein 65-like</fullName>
    </submittedName>
</protein>
<dbReference type="PANTHER" id="PTHR12506:SF20">
    <property type="entry name" value="ZINC FINGER CCCH DOMAIN-CONTAINING PROTEIN 67"/>
    <property type="match status" value="1"/>
</dbReference>
<feature type="domain" description="C3H1-type" evidence="7">
    <location>
        <begin position="77"/>
        <end position="100"/>
    </location>
</feature>
<feature type="compositionally biased region" description="Low complexity" evidence="6">
    <location>
        <begin position="16"/>
        <end position="30"/>
    </location>
</feature>
<dbReference type="InterPro" id="IPR036855">
    <property type="entry name" value="Znf_CCCH_sf"/>
</dbReference>
<evidence type="ECO:0000313" key="9">
    <source>
        <dbReference type="Proteomes" id="UP001140949"/>
    </source>
</evidence>
<gene>
    <name evidence="8" type="ORF">M6B38_299145</name>
</gene>
<name>A0AAX6HPH3_IRIPA</name>
<reference evidence="8" key="2">
    <citation type="submission" date="2023-04" db="EMBL/GenBank/DDBJ databases">
        <authorList>
            <person name="Bruccoleri R.E."/>
            <person name="Oakeley E.J."/>
            <person name="Faust A.-M."/>
            <person name="Dessus-Babus S."/>
            <person name="Altorfer M."/>
            <person name="Burckhardt D."/>
            <person name="Oertli M."/>
            <person name="Naumann U."/>
            <person name="Petersen F."/>
            <person name="Wong J."/>
        </authorList>
    </citation>
    <scope>NUCLEOTIDE SEQUENCE</scope>
    <source>
        <strain evidence="8">GSM-AAB239-AS_SAM_17_03QT</strain>
        <tissue evidence="8">Leaf</tissue>
    </source>
</reference>
<accession>A0AAX6HPH3</accession>
<dbReference type="SUPFAM" id="SSF90229">
    <property type="entry name" value="CCCH zinc finger"/>
    <property type="match status" value="5"/>
</dbReference>
<feature type="zinc finger region" description="C3H1-type" evidence="5">
    <location>
        <begin position="314"/>
        <end position="342"/>
    </location>
</feature>
<feature type="domain" description="C3H1-type" evidence="7">
    <location>
        <begin position="130"/>
        <end position="158"/>
    </location>
</feature>
<proteinExistence type="predicted"/>
<evidence type="ECO:0000256" key="5">
    <source>
        <dbReference type="PROSITE-ProRule" id="PRU00723"/>
    </source>
</evidence>
<keyword evidence="1 5" id="KW-0479">Metal-binding</keyword>
<keyword evidence="2 5" id="KW-0863">Zinc-finger</keyword>
<evidence type="ECO:0000256" key="4">
    <source>
        <dbReference type="ARBA" id="ARBA00023125"/>
    </source>
</evidence>
<dbReference type="Gene3D" id="4.10.1000.10">
    <property type="entry name" value="Zinc finger, CCCH-type"/>
    <property type="match status" value="4"/>
</dbReference>
<feature type="domain" description="C3H1-type" evidence="7">
    <location>
        <begin position="314"/>
        <end position="342"/>
    </location>
</feature>
<feature type="compositionally biased region" description="Polar residues" evidence="6">
    <location>
        <begin position="399"/>
        <end position="413"/>
    </location>
</feature>
<feature type="compositionally biased region" description="Acidic residues" evidence="6">
    <location>
        <begin position="47"/>
        <end position="57"/>
    </location>
</feature>
<feature type="zinc finger region" description="C3H1-type" evidence="5">
    <location>
        <begin position="130"/>
        <end position="158"/>
    </location>
</feature>
<dbReference type="InterPro" id="IPR050974">
    <property type="entry name" value="Plant_ZF_CCCH"/>
</dbReference>
<evidence type="ECO:0000259" key="7">
    <source>
        <dbReference type="PROSITE" id="PS50103"/>
    </source>
</evidence>